<evidence type="ECO:0000256" key="1">
    <source>
        <dbReference type="ARBA" id="ARBA00022490"/>
    </source>
</evidence>
<keyword evidence="3 12" id="KW-0479">Metal-binding</keyword>
<dbReference type="InterPro" id="IPR042173">
    <property type="entry name" value="RNase_J_2"/>
</dbReference>
<dbReference type="InterPro" id="IPR055132">
    <property type="entry name" value="RNase_J_b_CASP"/>
</dbReference>
<dbReference type="InterPro" id="IPR011108">
    <property type="entry name" value="RMMBL"/>
</dbReference>
<evidence type="ECO:0000256" key="6">
    <source>
        <dbReference type="ARBA" id="ARBA00022833"/>
    </source>
</evidence>
<evidence type="ECO:0000256" key="3">
    <source>
        <dbReference type="ARBA" id="ARBA00022723"/>
    </source>
</evidence>
<dbReference type="CDD" id="cd07714">
    <property type="entry name" value="RNaseJ_MBL-fold"/>
    <property type="match status" value="1"/>
</dbReference>
<comment type="similarity">
    <text evidence="9">Belongs to the metallo-beta-lactamase superfamily. RNA-metabolizing metallo-beta-lactamase-like family. Bacterial RNase J subfamily.</text>
</comment>
<keyword evidence="6 12" id="KW-0862">Zinc</keyword>
<feature type="binding site" evidence="11">
    <location>
        <begin position="244"/>
        <end position="246"/>
    </location>
    <ligand>
        <name>substrate</name>
    </ligand>
</feature>
<dbReference type="PANTHER" id="PTHR43694:SF1">
    <property type="entry name" value="RIBONUCLEASE J"/>
    <property type="match status" value="1"/>
</dbReference>
<name>A0A4R7HZW1_9ACTN</name>
<keyword evidence="1 9" id="KW-0963">Cytoplasm</keyword>
<dbReference type="GO" id="GO:0006364">
    <property type="term" value="P:rRNA processing"/>
    <property type="evidence" value="ECO:0007669"/>
    <property type="project" value="UniProtKB-UniRule"/>
</dbReference>
<comment type="cofactor">
    <cofactor evidence="12">
        <name>Zn(2+)</name>
        <dbReference type="ChEBI" id="CHEBI:29105"/>
    </cofactor>
    <text evidence="12">Binds 2 Zn(2+) ions per subunit. It is not clear if Zn(2+) or Mg(2+) is physiologically important.</text>
</comment>
<evidence type="ECO:0000256" key="5">
    <source>
        <dbReference type="ARBA" id="ARBA00022801"/>
    </source>
</evidence>
<comment type="cofactor">
    <cofactor evidence="12">
        <name>Ca(2+)</name>
        <dbReference type="ChEBI" id="CHEBI:29108"/>
    </cofactor>
    <text evidence="12">Binds 1 Ca(2+) cation per subunit. Seen in 1 crystal structure, it is not clear if it is physiologically important.</text>
</comment>
<dbReference type="NCBIfam" id="TIGR00649">
    <property type="entry name" value="MG423"/>
    <property type="match status" value="1"/>
</dbReference>
<evidence type="ECO:0000313" key="15">
    <source>
        <dbReference type="EMBL" id="TDT15816.1"/>
    </source>
</evidence>
<feature type="binding site" evidence="12">
    <location>
        <position position="49"/>
    </location>
    <ligand>
        <name>Ca(2+)</name>
        <dbReference type="ChEBI" id="CHEBI:29108"/>
    </ligand>
</feature>
<dbReference type="EMBL" id="SOAU01000001">
    <property type="protein sequence ID" value="TDT15816.1"/>
    <property type="molecule type" value="Genomic_DNA"/>
</dbReference>
<comment type="function">
    <text evidence="9">An RNase that has 5'-3' exonuclease and possibly endonuclease activity. Involved in maturation of rRNA and in some organisms also mRNA maturation and/or decay.</text>
</comment>
<dbReference type="RefSeq" id="WP_133868238.1">
    <property type="nucleotide sequence ID" value="NZ_SOAU01000001.1"/>
</dbReference>
<evidence type="ECO:0000256" key="10">
    <source>
        <dbReference type="PIRSR" id="PIRSR004803-1"/>
    </source>
</evidence>
<dbReference type="InterPro" id="IPR041636">
    <property type="entry name" value="RNase_J_C"/>
</dbReference>
<dbReference type="Proteomes" id="UP000294558">
    <property type="component" value="Unassembled WGS sequence"/>
</dbReference>
<keyword evidence="12" id="KW-0106">Calcium</keyword>
<comment type="subcellular location">
    <subcellularLocation>
        <location evidence="9">Cytoplasm</location>
    </subcellularLocation>
</comment>
<dbReference type="AlphaFoldDB" id="A0A4R7HZW1"/>
<dbReference type="EC" id="3.1.-.-" evidence="9"/>
<evidence type="ECO:0000256" key="8">
    <source>
        <dbReference type="ARBA" id="ARBA00022884"/>
    </source>
</evidence>
<keyword evidence="5 9" id="KW-0378">Hydrolase</keyword>
<dbReference type="HAMAP" id="MF_01491">
    <property type="entry name" value="RNase_J_bact"/>
    <property type="match status" value="1"/>
</dbReference>
<dbReference type="SUPFAM" id="SSF56281">
    <property type="entry name" value="Metallo-hydrolase/oxidoreductase"/>
    <property type="match status" value="1"/>
</dbReference>
<evidence type="ECO:0000259" key="14">
    <source>
        <dbReference type="SMART" id="SM00849"/>
    </source>
</evidence>
<gene>
    <name evidence="9" type="primary">rnj</name>
    <name evidence="15" type="ORF">BDK89_1394</name>
</gene>
<feature type="binding site" evidence="12">
    <location>
        <position position="74"/>
    </location>
    <ligand>
        <name>Zn(2+)</name>
        <dbReference type="ChEBI" id="CHEBI:29105"/>
        <label>1</label>
        <note>catalytic</note>
    </ligand>
</feature>
<dbReference type="GO" id="GO:0008270">
    <property type="term" value="F:zinc ion binding"/>
    <property type="evidence" value="ECO:0007669"/>
    <property type="project" value="InterPro"/>
</dbReference>
<dbReference type="InterPro" id="IPR001279">
    <property type="entry name" value="Metallo-B-lactamas"/>
</dbReference>
<feature type="coiled-coil region" evidence="13">
    <location>
        <begin position="520"/>
        <end position="547"/>
    </location>
</feature>
<feature type="binding site" evidence="11">
    <location>
        <begin position="376"/>
        <end position="380"/>
    </location>
    <ligand>
        <name>substrate</name>
    </ligand>
</feature>
<keyword evidence="8 9" id="KW-0694">RNA-binding</keyword>
<keyword evidence="2 9" id="KW-0540">Nuclease</keyword>
<comment type="caution">
    <text evidence="9">Lacks conserved residue(s) required for the propagation of feature annotation.</text>
</comment>
<evidence type="ECO:0000256" key="9">
    <source>
        <dbReference type="HAMAP-Rule" id="MF_01491"/>
    </source>
</evidence>
<dbReference type="PANTHER" id="PTHR43694">
    <property type="entry name" value="RIBONUCLEASE J"/>
    <property type="match status" value="1"/>
</dbReference>
<feature type="binding site" evidence="12">
    <location>
        <position position="151"/>
    </location>
    <ligand>
        <name>Zn(2+)</name>
        <dbReference type="ChEBI" id="CHEBI:29105"/>
        <label>1</label>
        <note>catalytic</note>
    </ligand>
</feature>
<feature type="binding site" evidence="12">
    <location>
        <position position="402"/>
    </location>
    <ligand>
        <name>Zn(2+)</name>
        <dbReference type="ChEBI" id="CHEBI:29105"/>
        <label>1</label>
        <note>catalytic</note>
    </ligand>
</feature>
<keyword evidence="7 9" id="KW-0269">Exonuclease</keyword>
<feature type="active site" description="Proton donor" evidence="10">
    <location>
        <position position="206"/>
    </location>
</feature>
<evidence type="ECO:0000256" key="4">
    <source>
        <dbReference type="ARBA" id="ARBA00022759"/>
    </source>
</evidence>
<dbReference type="SMART" id="SM00849">
    <property type="entry name" value="Lactamase_B"/>
    <property type="match status" value="1"/>
</dbReference>
<evidence type="ECO:0000256" key="2">
    <source>
        <dbReference type="ARBA" id="ARBA00022722"/>
    </source>
</evidence>
<evidence type="ECO:0000256" key="7">
    <source>
        <dbReference type="ARBA" id="ARBA00022839"/>
    </source>
</evidence>
<sequence length="566" mass="61121">MAEPVRVVFLGGLGEIGRNCMAIEQGSGDDRAIVLIDCGLMFPDPDMHGIDLVLPDFSYLREHANSIVGLVATHGHEDHVGGIQFLLRDEAGIGGLRDEPLPIYGARLTLGLARNRIEEAGLLGRCDMRSVTDNERIEIGPFGIEFIPVTHSVPHAHAIAVHTDQGVVLHTGDWKLDLTPVDRRRTDLARIGQLTSGRGIRLLMSDSTNAEEAGHAPSETSVGGVLAGLFAEHRDRRIITASFASHLHRIQQIADAAIGAGRKVATLGLSMKKNVRLGIDLGVITIPDSSLIDIEDIDRYEPGEICVISTGSQGEPMSALSLLARGENKFIKLGELDTVILSSHAIPGNESAVNGVIDGLLKRGAEVIHSGIYDVHATGHAQADEIKTYLSLAKPEWYVPIHGEFRHMMANARLGELMGVPRTNVLMCEDGDVIELSDEGLAHAGRVPAGYVYVDGIIGDVGRGVIRDRRVLGEEGVVVVVVTVDIQTGKVLTGPDIITRGWVYAPEAEDLLDEACDRVAEAVESALEKGERDVEALERDVRRAAGKFVNERTKRRPMIVPVVMET</sequence>
<keyword evidence="4 9" id="KW-0255">Endonuclease</keyword>
<keyword evidence="13" id="KW-0175">Coiled coil</keyword>
<comment type="caution">
    <text evidence="15">The sequence shown here is derived from an EMBL/GenBank/DDBJ whole genome shotgun (WGS) entry which is preliminary data.</text>
</comment>
<evidence type="ECO:0000313" key="16">
    <source>
        <dbReference type="Proteomes" id="UP000294558"/>
    </source>
</evidence>
<feature type="binding site" evidence="12">
    <location>
        <position position="79"/>
    </location>
    <ligand>
        <name>Zn(2+)</name>
        <dbReference type="ChEBI" id="CHEBI:29105"/>
        <label>2</label>
        <note>catalytic</note>
    </ligand>
</feature>
<protein>
    <recommendedName>
        <fullName evidence="9">Ribonuclease J</fullName>
        <shortName evidence="9">RNase J</shortName>
        <ecNumber evidence="9">3.1.-.-</ecNumber>
    </recommendedName>
</protein>
<feature type="active site" description="Proton acceptor" evidence="10">
    <location>
        <position position="380"/>
    </location>
</feature>
<dbReference type="Pfam" id="PF17770">
    <property type="entry name" value="RNase_J_C"/>
    <property type="match status" value="1"/>
</dbReference>
<feature type="binding site" evidence="12">
    <location>
        <position position="455"/>
    </location>
    <ligand>
        <name>Ca(2+)</name>
        <dbReference type="ChEBI" id="CHEBI:29108"/>
    </ligand>
</feature>
<accession>A0A4R7HZW1</accession>
<proteinExistence type="inferred from homology"/>
<dbReference type="Gene3D" id="3.10.20.580">
    <property type="match status" value="1"/>
</dbReference>
<organism evidence="15 16">
    <name type="scientific">Ilumatobacter fluminis</name>
    <dbReference type="NCBI Taxonomy" id="467091"/>
    <lineage>
        <taxon>Bacteria</taxon>
        <taxon>Bacillati</taxon>
        <taxon>Actinomycetota</taxon>
        <taxon>Acidimicrobiia</taxon>
        <taxon>Acidimicrobiales</taxon>
        <taxon>Ilumatobacteraceae</taxon>
        <taxon>Ilumatobacter</taxon>
    </lineage>
</organism>
<dbReference type="InterPro" id="IPR036866">
    <property type="entry name" value="RibonucZ/Hydroxyglut_hydro"/>
</dbReference>
<evidence type="ECO:0000256" key="13">
    <source>
        <dbReference type="SAM" id="Coils"/>
    </source>
</evidence>
<dbReference type="GO" id="GO:0004521">
    <property type="term" value="F:RNA endonuclease activity"/>
    <property type="evidence" value="ECO:0007669"/>
    <property type="project" value="UniProtKB-UniRule"/>
</dbReference>
<keyword evidence="9" id="KW-0698">rRNA processing</keyword>
<reference evidence="15 16" key="1">
    <citation type="submission" date="2019-03" db="EMBL/GenBank/DDBJ databases">
        <title>Sequencing the genomes of 1000 actinobacteria strains.</title>
        <authorList>
            <person name="Klenk H.-P."/>
        </authorList>
    </citation>
    <scope>NUCLEOTIDE SEQUENCE [LARGE SCALE GENOMIC DNA]</scope>
    <source>
        <strain evidence="15 16">DSM 18936</strain>
    </source>
</reference>
<evidence type="ECO:0000256" key="12">
    <source>
        <dbReference type="PIRSR" id="PIRSR004803-3"/>
    </source>
</evidence>
<dbReference type="GO" id="GO:0003723">
    <property type="term" value="F:RNA binding"/>
    <property type="evidence" value="ECO:0007669"/>
    <property type="project" value="UniProtKB-UniRule"/>
</dbReference>
<dbReference type="PIRSF" id="PIRSF004803">
    <property type="entry name" value="RnjA"/>
    <property type="match status" value="1"/>
</dbReference>
<comment type="subunit">
    <text evidence="9">Homodimer, may be a subunit of the RNA degradosome.</text>
</comment>
<dbReference type="Pfam" id="PF22505">
    <property type="entry name" value="RNase_J_b_CASP"/>
    <property type="match status" value="1"/>
</dbReference>
<dbReference type="OrthoDB" id="9770211at2"/>
<dbReference type="Pfam" id="PF00753">
    <property type="entry name" value="Lactamase_B"/>
    <property type="match status" value="1"/>
</dbReference>
<dbReference type="GO" id="GO:0005737">
    <property type="term" value="C:cytoplasm"/>
    <property type="evidence" value="ECO:0007669"/>
    <property type="project" value="UniProtKB-SubCell"/>
</dbReference>
<feature type="binding site" evidence="12">
    <location>
        <position position="78"/>
    </location>
    <ligand>
        <name>Zn(2+)</name>
        <dbReference type="ChEBI" id="CHEBI:29105"/>
        <label>2</label>
        <note>catalytic</note>
    </ligand>
</feature>
<keyword evidence="16" id="KW-1185">Reference proteome</keyword>
<dbReference type="Pfam" id="PF07521">
    <property type="entry name" value="RMMBL"/>
    <property type="match status" value="1"/>
</dbReference>
<feature type="binding site" evidence="12">
    <location>
        <position position="51"/>
    </location>
    <ligand>
        <name>Ca(2+)</name>
        <dbReference type="ChEBI" id="CHEBI:29108"/>
    </ligand>
</feature>
<dbReference type="InterPro" id="IPR004613">
    <property type="entry name" value="RNase_J"/>
</dbReference>
<dbReference type="Gene3D" id="3.40.50.10710">
    <property type="entry name" value="Metallo-hydrolase/oxidoreductase"/>
    <property type="match status" value="1"/>
</dbReference>
<dbReference type="InterPro" id="IPR030854">
    <property type="entry name" value="RNase_J_bac"/>
</dbReference>
<evidence type="ECO:0000256" key="11">
    <source>
        <dbReference type="PIRSR" id="PIRSR004803-2"/>
    </source>
</evidence>
<feature type="binding site" evidence="12">
    <location>
        <position position="173"/>
    </location>
    <ligand>
        <name>Zn(2+)</name>
        <dbReference type="ChEBI" id="CHEBI:29105"/>
        <label>1</label>
        <note>catalytic</note>
    </ligand>
</feature>
<feature type="binding site" evidence="12">
    <location>
        <position position="76"/>
    </location>
    <ligand>
        <name>Zn(2+)</name>
        <dbReference type="ChEBI" id="CHEBI:29105"/>
        <label>1</label>
        <note>catalytic</note>
    </ligand>
</feature>
<dbReference type="GO" id="GO:0004534">
    <property type="term" value="F:5'-3' RNA exonuclease activity"/>
    <property type="evidence" value="ECO:0007669"/>
    <property type="project" value="UniProtKB-UniRule"/>
</dbReference>
<feature type="domain" description="Metallo-beta-lactamase" evidence="14">
    <location>
        <begin position="17"/>
        <end position="229"/>
    </location>
</feature>
<dbReference type="Gene3D" id="3.60.15.10">
    <property type="entry name" value="Ribonuclease Z/Hydroxyacylglutathione hydrolase-like"/>
    <property type="match status" value="1"/>
</dbReference>